<evidence type="ECO:0000313" key="13">
    <source>
        <dbReference type="EMBL" id="MBE6420865.1"/>
    </source>
</evidence>
<dbReference type="Pfam" id="PF02934">
    <property type="entry name" value="GatB_N"/>
    <property type="match status" value="1"/>
</dbReference>
<keyword evidence="5 11" id="KW-0547">Nucleotide-binding</keyword>
<comment type="caution">
    <text evidence="13">The sequence shown here is derived from an EMBL/GenBank/DDBJ whole genome shotgun (WGS) entry which is preliminary data.</text>
</comment>
<evidence type="ECO:0000259" key="12">
    <source>
        <dbReference type="SMART" id="SM00845"/>
    </source>
</evidence>
<gene>
    <name evidence="11 13" type="primary">gatB</name>
    <name evidence="13" type="ORF">E7027_01790</name>
</gene>
<keyword evidence="4 11" id="KW-0436">Ligase</keyword>
<dbReference type="InterPro" id="IPR004413">
    <property type="entry name" value="GatB"/>
</dbReference>
<dbReference type="GO" id="GO:0050567">
    <property type="term" value="F:glutaminyl-tRNA synthase (glutamine-hydrolyzing) activity"/>
    <property type="evidence" value="ECO:0007669"/>
    <property type="project" value="UniProtKB-UniRule"/>
</dbReference>
<evidence type="ECO:0000256" key="4">
    <source>
        <dbReference type="ARBA" id="ARBA00022598"/>
    </source>
</evidence>
<dbReference type="NCBIfam" id="NF004014">
    <property type="entry name" value="PRK05477.1-4"/>
    <property type="match status" value="1"/>
</dbReference>
<dbReference type="InterPro" id="IPR018027">
    <property type="entry name" value="Asn/Gln_amidotransferase"/>
</dbReference>
<dbReference type="InterPro" id="IPR014746">
    <property type="entry name" value="Gln_synth/guanido_kin_cat_dom"/>
</dbReference>
<dbReference type="EMBL" id="SUVG01000002">
    <property type="protein sequence ID" value="MBE6420865.1"/>
    <property type="molecule type" value="Genomic_DNA"/>
</dbReference>
<dbReference type="InterPro" id="IPR017958">
    <property type="entry name" value="Gln-tRNA_amidoTrfase_suB_CS"/>
</dbReference>
<evidence type="ECO:0000256" key="1">
    <source>
        <dbReference type="ARBA" id="ARBA00005306"/>
    </source>
</evidence>
<evidence type="ECO:0000256" key="3">
    <source>
        <dbReference type="ARBA" id="ARBA00016923"/>
    </source>
</evidence>
<sequence>MYTVTTQFEPVIGLEIHVQLASKTKLFCTCPNGVSEDTKPNTALCPVCAGHPGTLPVLTEGALALAVRAGLSMNCAINARSSFSRKHYFYPDLPKGYQITQYDEPINGAGEIEITYGPKDNLQKKKIGIHHAHLEEDAAKSSHCAEYSLVDFNRAGSPLLEIVSMPDMRSPDEAYAYLTEIKRLMRWVGASNCDMEKGELRVDVNISLRPAGTEKFGTRAEIKNLNSFKAVRDALTYEINRQTEILNAGGEVKQETLQWDKEELVTKPMRSKEAALDYRYFPEPDLPPVVLSAEWLEETRAQMPELPAAKEARFMAAGLSAYDAGVLTSSREISDYFEQVTEDGKVSLKTASNWIQTDLLGMLHAEKKEIEDSPIPAKRLAELLALAESGKINRKQAREVFDEIWKTGESPAAVVEKRGMVQVSDEGQLEEWAKAAIEANPKAVADYQKGNKAAIGALVGGVMKMSKGKANPRMISQMLAKLLG</sequence>
<comment type="catalytic activity">
    <reaction evidence="10 11">
        <text>L-glutamyl-tRNA(Gln) + L-glutamine + ATP + H2O = L-glutaminyl-tRNA(Gln) + L-glutamate + ADP + phosphate + H(+)</text>
        <dbReference type="Rhea" id="RHEA:17521"/>
        <dbReference type="Rhea" id="RHEA-COMP:9681"/>
        <dbReference type="Rhea" id="RHEA-COMP:9684"/>
        <dbReference type="ChEBI" id="CHEBI:15377"/>
        <dbReference type="ChEBI" id="CHEBI:15378"/>
        <dbReference type="ChEBI" id="CHEBI:29985"/>
        <dbReference type="ChEBI" id="CHEBI:30616"/>
        <dbReference type="ChEBI" id="CHEBI:43474"/>
        <dbReference type="ChEBI" id="CHEBI:58359"/>
        <dbReference type="ChEBI" id="CHEBI:78520"/>
        <dbReference type="ChEBI" id="CHEBI:78521"/>
        <dbReference type="ChEBI" id="CHEBI:456216"/>
    </reaction>
</comment>
<dbReference type="EC" id="6.3.5.-" evidence="11"/>
<dbReference type="Proteomes" id="UP000725649">
    <property type="component" value="Unassembled WGS sequence"/>
</dbReference>
<evidence type="ECO:0000313" key="14">
    <source>
        <dbReference type="Proteomes" id="UP000725649"/>
    </source>
</evidence>
<dbReference type="SUPFAM" id="SSF55931">
    <property type="entry name" value="Glutamine synthetase/guanido kinase"/>
    <property type="match status" value="1"/>
</dbReference>
<evidence type="ECO:0000256" key="6">
    <source>
        <dbReference type="ARBA" id="ARBA00022840"/>
    </source>
</evidence>
<evidence type="ECO:0000256" key="10">
    <source>
        <dbReference type="ARBA" id="ARBA00047913"/>
    </source>
</evidence>
<protein>
    <recommendedName>
        <fullName evidence="3 11">Aspartyl/glutamyl-tRNA(Asn/Gln) amidotransferase subunit B</fullName>
        <shortName evidence="11">Asp/Glu-ADT subunit B</shortName>
        <ecNumber evidence="11">6.3.5.-</ecNumber>
    </recommendedName>
</protein>
<proteinExistence type="inferred from homology"/>
<reference evidence="13" key="1">
    <citation type="submission" date="2019-04" db="EMBL/GenBank/DDBJ databases">
        <title>Evolution of Biomass-Degrading Anaerobic Consortia Revealed by Metagenomics.</title>
        <authorList>
            <person name="Peng X."/>
        </authorList>
    </citation>
    <scope>NUCLEOTIDE SEQUENCE</scope>
    <source>
        <strain evidence="13">SIG66</strain>
    </source>
</reference>
<dbReference type="AlphaFoldDB" id="A0A928HIB2"/>
<evidence type="ECO:0000256" key="8">
    <source>
        <dbReference type="ARBA" id="ARBA00024799"/>
    </source>
</evidence>
<dbReference type="GO" id="GO:0006412">
    <property type="term" value="P:translation"/>
    <property type="evidence" value="ECO:0007669"/>
    <property type="project" value="UniProtKB-UniRule"/>
</dbReference>
<comment type="catalytic activity">
    <reaction evidence="9 11">
        <text>L-aspartyl-tRNA(Asn) + L-glutamine + ATP + H2O = L-asparaginyl-tRNA(Asn) + L-glutamate + ADP + phosphate + 2 H(+)</text>
        <dbReference type="Rhea" id="RHEA:14513"/>
        <dbReference type="Rhea" id="RHEA-COMP:9674"/>
        <dbReference type="Rhea" id="RHEA-COMP:9677"/>
        <dbReference type="ChEBI" id="CHEBI:15377"/>
        <dbReference type="ChEBI" id="CHEBI:15378"/>
        <dbReference type="ChEBI" id="CHEBI:29985"/>
        <dbReference type="ChEBI" id="CHEBI:30616"/>
        <dbReference type="ChEBI" id="CHEBI:43474"/>
        <dbReference type="ChEBI" id="CHEBI:58359"/>
        <dbReference type="ChEBI" id="CHEBI:78515"/>
        <dbReference type="ChEBI" id="CHEBI:78516"/>
        <dbReference type="ChEBI" id="CHEBI:456216"/>
    </reaction>
</comment>
<dbReference type="SUPFAM" id="SSF89095">
    <property type="entry name" value="GatB/YqeY motif"/>
    <property type="match status" value="1"/>
</dbReference>
<dbReference type="NCBIfam" id="NF004012">
    <property type="entry name" value="PRK05477.1-2"/>
    <property type="match status" value="1"/>
</dbReference>
<evidence type="ECO:0000256" key="7">
    <source>
        <dbReference type="ARBA" id="ARBA00022917"/>
    </source>
</evidence>
<dbReference type="NCBIfam" id="TIGR00133">
    <property type="entry name" value="gatB"/>
    <property type="match status" value="1"/>
</dbReference>
<dbReference type="InterPro" id="IPR006075">
    <property type="entry name" value="Asn/Gln-tRNA_Trfase_suB/E_cat"/>
</dbReference>
<comment type="similarity">
    <text evidence="1 11">Belongs to the GatB/GatE family. GatB subfamily.</text>
</comment>
<dbReference type="HAMAP" id="MF_00121">
    <property type="entry name" value="GatB"/>
    <property type="match status" value="1"/>
</dbReference>
<evidence type="ECO:0000256" key="5">
    <source>
        <dbReference type="ARBA" id="ARBA00022741"/>
    </source>
</evidence>
<dbReference type="PROSITE" id="PS01234">
    <property type="entry name" value="GATB"/>
    <property type="match status" value="1"/>
</dbReference>
<dbReference type="GO" id="GO:0005524">
    <property type="term" value="F:ATP binding"/>
    <property type="evidence" value="ECO:0007669"/>
    <property type="project" value="UniProtKB-KW"/>
</dbReference>
<keyword evidence="7 11" id="KW-0648">Protein biosynthesis</keyword>
<comment type="subunit">
    <text evidence="2 11">Heterotrimer of A, B and C subunits.</text>
</comment>
<comment type="function">
    <text evidence="8 11">Allows the formation of correctly charged Asn-tRNA(Asn) or Gln-tRNA(Gln) through the transamidation of misacylated Asp-tRNA(Asn) or Glu-tRNA(Gln) in organisms which lack either or both of asparaginyl-tRNA or glutaminyl-tRNA synthetases. The reaction takes place in the presence of glutamine and ATP through an activated phospho-Asp-tRNA(Asn) or phospho-Glu-tRNA(Gln).</text>
</comment>
<name>A0A928HIB2_9BACT</name>
<dbReference type="InterPro" id="IPR023168">
    <property type="entry name" value="GatB_Yqey_C_2"/>
</dbReference>
<evidence type="ECO:0000256" key="11">
    <source>
        <dbReference type="HAMAP-Rule" id="MF_00121"/>
    </source>
</evidence>
<evidence type="ECO:0000256" key="2">
    <source>
        <dbReference type="ARBA" id="ARBA00011123"/>
    </source>
</evidence>
<dbReference type="SMART" id="SM00845">
    <property type="entry name" value="GatB_Yqey"/>
    <property type="match status" value="1"/>
</dbReference>
<keyword evidence="6 11" id="KW-0067">ATP-binding</keyword>
<dbReference type="Gene3D" id="1.10.150.380">
    <property type="entry name" value="GatB domain, N-terminal subdomain"/>
    <property type="match status" value="1"/>
</dbReference>
<dbReference type="FunFam" id="1.10.10.410:FF:000001">
    <property type="entry name" value="Aspartyl/glutamyl-tRNA(Asn/Gln) amidotransferase subunit B"/>
    <property type="match status" value="1"/>
</dbReference>
<dbReference type="InterPro" id="IPR003789">
    <property type="entry name" value="Asn/Gln_tRNA_amidoTrase-B-like"/>
</dbReference>
<dbReference type="Pfam" id="PF02637">
    <property type="entry name" value="GatB_Yqey"/>
    <property type="match status" value="1"/>
</dbReference>
<dbReference type="InterPro" id="IPR042114">
    <property type="entry name" value="GatB_C_1"/>
</dbReference>
<dbReference type="Gene3D" id="1.10.10.410">
    <property type="match status" value="1"/>
</dbReference>
<organism evidence="13 14">
    <name type="scientific">Candidatus Avelusimicrobium gallicola</name>
    <dbReference type="NCBI Taxonomy" id="2562704"/>
    <lineage>
        <taxon>Bacteria</taxon>
        <taxon>Pseudomonadati</taxon>
        <taxon>Elusimicrobiota</taxon>
        <taxon>Elusimicrobia</taxon>
        <taxon>Elusimicrobiales</taxon>
        <taxon>Elusimicrobiaceae</taxon>
        <taxon>Candidatus Avelusimicrobium</taxon>
    </lineage>
</organism>
<dbReference type="InterPro" id="IPR017959">
    <property type="entry name" value="Asn/Gln-tRNA_amidoTrfase_suB/E"/>
</dbReference>
<dbReference type="PANTHER" id="PTHR11659">
    <property type="entry name" value="GLUTAMYL-TRNA GLN AMIDOTRANSFERASE SUBUNIT B MITOCHONDRIAL AND PROKARYOTIC PET112-RELATED"/>
    <property type="match status" value="1"/>
</dbReference>
<feature type="domain" description="Asn/Gln amidotransferase" evidence="12">
    <location>
        <begin position="335"/>
        <end position="483"/>
    </location>
</feature>
<accession>A0A928HIB2</accession>
<evidence type="ECO:0000256" key="9">
    <source>
        <dbReference type="ARBA" id="ARBA00047380"/>
    </source>
</evidence>